<feature type="region of interest" description="Disordered" evidence="8">
    <location>
        <begin position="444"/>
        <end position="511"/>
    </location>
</feature>
<evidence type="ECO:0000259" key="9">
    <source>
        <dbReference type="Pfam" id="PF05715"/>
    </source>
</evidence>
<evidence type="ECO:0000256" key="6">
    <source>
        <dbReference type="ARBA" id="ARBA00023273"/>
    </source>
</evidence>
<keyword evidence="1" id="KW-0479">Metal-binding</keyword>
<dbReference type="GeneTree" id="ENSGT00620000087961"/>
<feature type="compositionally biased region" description="Polar residues" evidence="8">
    <location>
        <begin position="172"/>
        <end position="181"/>
    </location>
</feature>
<feature type="compositionally biased region" description="Basic and acidic residues" evidence="8">
    <location>
        <begin position="393"/>
        <end position="402"/>
    </location>
</feature>
<reference evidence="10" key="1">
    <citation type="submission" date="2021-04" db="EMBL/GenBank/DDBJ databases">
        <authorList>
            <consortium name="Wellcome Sanger Institute Data Sharing"/>
        </authorList>
    </citation>
    <scope>NUCLEOTIDE SEQUENCE [LARGE SCALE GENOMIC DNA]</scope>
</reference>
<feature type="compositionally biased region" description="Polar residues" evidence="8">
    <location>
        <begin position="50"/>
        <end position="59"/>
    </location>
</feature>
<feature type="compositionally biased region" description="Basic and acidic residues" evidence="8">
    <location>
        <begin position="320"/>
        <end position="335"/>
    </location>
</feature>
<dbReference type="GO" id="GO:0035418">
    <property type="term" value="P:protein localization to synapse"/>
    <property type="evidence" value="ECO:0007669"/>
    <property type="project" value="TreeGrafter"/>
</dbReference>
<dbReference type="InterPro" id="IPR011011">
    <property type="entry name" value="Znf_FYVE_PHD"/>
</dbReference>
<accession>A0A7N6ADE5</accession>
<feature type="region of interest" description="Disordered" evidence="8">
    <location>
        <begin position="285"/>
        <end position="423"/>
    </location>
</feature>
<evidence type="ECO:0000256" key="3">
    <source>
        <dbReference type="ARBA" id="ARBA00022771"/>
    </source>
</evidence>
<keyword evidence="3" id="KW-0863">Zinc-finger</keyword>
<evidence type="ECO:0000256" key="5">
    <source>
        <dbReference type="ARBA" id="ARBA00023018"/>
    </source>
</evidence>
<proteinExistence type="predicted"/>
<dbReference type="OrthoDB" id="10059918at2759"/>
<dbReference type="PANTHER" id="PTHR14113:SF6">
    <property type="entry name" value="PROTEIN PICCOLO"/>
    <property type="match status" value="1"/>
</dbReference>
<feature type="compositionally biased region" description="Basic and acidic residues" evidence="8">
    <location>
        <begin position="495"/>
        <end position="505"/>
    </location>
</feature>
<dbReference type="PANTHER" id="PTHR14113">
    <property type="entry name" value="PICCOLO/BASSOON"/>
    <property type="match status" value="1"/>
</dbReference>
<dbReference type="GO" id="GO:0098982">
    <property type="term" value="C:GABA-ergic synapse"/>
    <property type="evidence" value="ECO:0007669"/>
    <property type="project" value="TreeGrafter"/>
</dbReference>
<feature type="compositionally biased region" description="Polar residues" evidence="8">
    <location>
        <begin position="69"/>
        <end position="78"/>
    </location>
</feature>
<dbReference type="InterPro" id="IPR052098">
    <property type="entry name" value="Presynaptic_Scaffold_Bsn/Pclo"/>
</dbReference>
<feature type="domain" description="Zinc finger piccolo-type" evidence="9">
    <location>
        <begin position="520"/>
        <end position="565"/>
    </location>
</feature>
<evidence type="ECO:0000313" key="10">
    <source>
        <dbReference type="Ensembl" id="ENSATEP00000044710.1"/>
    </source>
</evidence>
<dbReference type="GO" id="GO:0008270">
    <property type="term" value="F:zinc ion binding"/>
    <property type="evidence" value="ECO:0007669"/>
    <property type="project" value="UniProtKB-KW"/>
</dbReference>
<dbReference type="SUPFAM" id="SSF57903">
    <property type="entry name" value="FYVE/PHD zinc finger"/>
    <property type="match status" value="2"/>
</dbReference>
<keyword evidence="6" id="KW-0966">Cell projection</keyword>
<dbReference type="GO" id="GO:0098882">
    <property type="term" value="F:structural constituent of presynaptic active zone"/>
    <property type="evidence" value="ECO:0007669"/>
    <property type="project" value="TreeGrafter"/>
</dbReference>
<protein>
    <recommendedName>
        <fullName evidence="9">Zinc finger piccolo-type domain-containing protein</fullName>
    </recommendedName>
</protein>
<keyword evidence="11" id="KW-1185">Reference proteome</keyword>
<evidence type="ECO:0000256" key="8">
    <source>
        <dbReference type="SAM" id="MobiDB-lite"/>
    </source>
</evidence>
<sequence length="581" mass="61812">MQRALSASELTGPQLKPQGAASKTSPSVAQMSDTLQKKGSPIPGSPKRAQPTTVTQTAEATKRPESDRQTSPAPSQKTTKPEPKQSKVTPDTQQESGNMFGLGGLKKGPDASKTTESTTGKMFGFGSSIFSSASSLISSAVPDDLRTTPPGSRKMSAPAQVSPKMSAPRKMSPNSTPTVSPKMSPAREPKPLVKNSDQDKKTEESPQSKEDKAPSQPPKAITGQTTCPLCKVELNIGSKDPPNFNTCTECKTTVCNQCGFNPMPIGEVKEWLCLNCQMKRAIVASEPSGPPTMKSQTSPSKVPSPASVPLKDSSKPTTPQKKDSSSPIVKKDKSEPISSQVKQLTPSVKSGKPEAAAEPVKQASPTPHKKTQEAQKTGPERPLDQATPNKSPDPIRKAEHETGGFFGFGGGKSQPAKPAESVSGKMLGFSSSIFSSASTLITSAVQDQPKTTPPVSPKMSAAKEIKSPVLQKKEEQKKTEQPQQQSKTSPLVQAKVDKEPSEHTKAALASQATVTPGQSTCPLCKVELNMGSKHPPNYNTCTECKNTVCNQCGFNPMPNVSEVSEIHLMYIPTFDMIFTIY</sequence>
<feature type="compositionally biased region" description="Polar residues" evidence="8">
    <location>
        <begin position="336"/>
        <end position="348"/>
    </location>
</feature>
<dbReference type="AlphaFoldDB" id="A0A7N6ADE5"/>
<name>A0A7N6ADE5_ANATE</name>
<reference evidence="10" key="2">
    <citation type="submission" date="2025-08" db="UniProtKB">
        <authorList>
            <consortium name="Ensembl"/>
        </authorList>
    </citation>
    <scope>IDENTIFICATION</scope>
</reference>
<feature type="compositionally biased region" description="Polar residues" evidence="8">
    <location>
        <begin position="86"/>
        <end position="97"/>
    </location>
</feature>
<keyword evidence="5" id="KW-0770">Synapse</keyword>
<dbReference type="GO" id="GO:0048788">
    <property type="term" value="C:cytoskeleton of presynaptic active zone"/>
    <property type="evidence" value="ECO:0007669"/>
    <property type="project" value="TreeGrafter"/>
</dbReference>
<dbReference type="Pfam" id="PF05715">
    <property type="entry name" value="zf-piccolo"/>
    <property type="match status" value="2"/>
</dbReference>
<feature type="region of interest" description="Disordered" evidence="8">
    <location>
        <begin position="1"/>
        <end position="127"/>
    </location>
</feature>
<feature type="compositionally biased region" description="Low complexity" evidence="8">
    <location>
        <begin position="481"/>
        <end position="490"/>
    </location>
</feature>
<feature type="compositionally biased region" description="Low complexity" evidence="8">
    <location>
        <begin position="298"/>
        <end position="309"/>
    </location>
</feature>
<dbReference type="Proteomes" id="UP000265040">
    <property type="component" value="Chromosome 6"/>
</dbReference>
<feature type="compositionally biased region" description="Basic and acidic residues" evidence="8">
    <location>
        <begin position="185"/>
        <end position="213"/>
    </location>
</feature>
<organism evidence="10 11">
    <name type="scientific">Anabas testudineus</name>
    <name type="common">Climbing perch</name>
    <name type="synonym">Anthias testudineus</name>
    <dbReference type="NCBI Taxonomy" id="64144"/>
    <lineage>
        <taxon>Eukaryota</taxon>
        <taxon>Metazoa</taxon>
        <taxon>Chordata</taxon>
        <taxon>Craniata</taxon>
        <taxon>Vertebrata</taxon>
        <taxon>Euteleostomi</taxon>
        <taxon>Actinopterygii</taxon>
        <taxon>Neopterygii</taxon>
        <taxon>Teleostei</taxon>
        <taxon>Neoteleostei</taxon>
        <taxon>Acanthomorphata</taxon>
        <taxon>Anabantaria</taxon>
        <taxon>Anabantiformes</taxon>
        <taxon>Anabantoidei</taxon>
        <taxon>Anabantidae</taxon>
        <taxon>Anabas</taxon>
    </lineage>
</organism>
<keyword evidence="2" id="KW-0677">Repeat</keyword>
<dbReference type="GO" id="GO:0030424">
    <property type="term" value="C:axon"/>
    <property type="evidence" value="ECO:0007669"/>
    <property type="project" value="TreeGrafter"/>
</dbReference>
<evidence type="ECO:0000256" key="1">
    <source>
        <dbReference type="ARBA" id="ARBA00022723"/>
    </source>
</evidence>
<dbReference type="Ensembl" id="ENSATET00000069992.1">
    <property type="protein sequence ID" value="ENSATEP00000044710.1"/>
    <property type="gene ID" value="ENSATEG00000002326.2"/>
</dbReference>
<evidence type="ECO:0000313" key="11">
    <source>
        <dbReference type="Proteomes" id="UP000265040"/>
    </source>
</evidence>
<reference evidence="10" key="3">
    <citation type="submission" date="2025-09" db="UniProtKB">
        <authorList>
            <consortium name="Ensembl"/>
        </authorList>
    </citation>
    <scope>IDENTIFICATION</scope>
</reference>
<feature type="domain" description="Zinc finger piccolo-type" evidence="9">
    <location>
        <begin position="226"/>
        <end position="282"/>
    </location>
</feature>
<feature type="compositionally biased region" description="Polar residues" evidence="8">
    <location>
        <begin position="21"/>
        <end position="34"/>
    </location>
</feature>
<feature type="compositionally biased region" description="Basic and acidic residues" evidence="8">
    <location>
        <begin position="370"/>
        <end position="383"/>
    </location>
</feature>
<dbReference type="GO" id="GO:1904071">
    <property type="term" value="P:presynaptic active zone assembly"/>
    <property type="evidence" value="ECO:0007669"/>
    <property type="project" value="TreeGrafter"/>
</dbReference>
<evidence type="ECO:0000256" key="2">
    <source>
        <dbReference type="ARBA" id="ARBA00022737"/>
    </source>
</evidence>
<feature type="compositionally biased region" description="Basic and acidic residues" evidence="8">
    <location>
        <begin position="461"/>
        <end position="480"/>
    </location>
</feature>
<feature type="region of interest" description="Disordered" evidence="8">
    <location>
        <begin position="141"/>
        <end position="224"/>
    </location>
</feature>
<dbReference type="Gene3D" id="3.30.40.10">
    <property type="entry name" value="Zinc/RING finger domain, C3HC4 (zinc finger)"/>
    <property type="match status" value="2"/>
</dbReference>
<evidence type="ECO:0000256" key="4">
    <source>
        <dbReference type="ARBA" id="ARBA00022833"/>
    </source>
</evidence>
<dbReference type="GO" id="GO:0098978">
    <property type="term" value="C:glutamatergic synapse"/>
    <property type="evidence" value="ECO:0007669"/>
    <property type="project" value="TreeGrafter"/>
</dbReference>
<dbReference type="InParanoid" id="A0A7N6ADE5"/>
<evidence type="ECO:0000256" key="7">
    <source>
        <dbReference type="ARBA" id="ARBA00034101"/>
    </source>
</evidence>
<gene>
    <name evidence="10" type="primary">PCLO</name>
</gene>
<keyword evidence="4" id="KW-0862">Zinc</keyword>
<dbReference type="InterPro" id="IPR008899">
    <property type="entry name" value="Znf_piccolo"/>
</dbReference>
<dbReference type="InterPro" id="IPR013083">
    <property type="entry name" value="Znf_RING/FYVE/PHD"/>
</dbReference>
<comment type="subcellular location">
    <subcellularLocation>
        <location evidence="7">Presynaptic active zone</location>
    </subcellularLocation>
</comment>